<organism evidence="2 3">
    <name type="scientific">Tubulinosema ratisbonensis</name>
    <dbReference type="NCBI Taxonomy" id="291195"/>
    <lineage>
        <taxon>Eukaryota</taxon>
        <taxon>Fungi</taxon>
        <taxon>Fungi incertae sedis</taxon>
        <taxon>Microsporidia</taxon>
        <taxon>Tubulinosematoidea</taxon>
        <taxon>Tubulinosematidae</taxon>
        <taxon>Tubulinosema</taxon>
    </lineage>
</organism>
<proteinExistence type="inferred from homology"/>
<dbReference type="EMBL" id="RCSS01000265">
    <property type="protein sequence ID" value="RVD92261.1"/>
    <property type="molecule type" value="Genomic_DNA"/>
</dbReference>
<dbReference type="InterPro" id="IPR004882">
    <property type="entry name" value="Luc7-rel"/>
</dbReference>
<comment type="caution">
    <text evidence="2">The sequence shown here is derived from an EMBL/GenBank/DDBJ whole genome shotgun (WGS) entry which is preliminary data.</text>
</comment>
<dbReference type="AlphaFoldDB" id="A0A437AM34"/>
<dbReference type="OrthoDB" id="153872at2759"/>
<accession>A0A437AM34</accession>
<dbReference type="Proteomes" id="UP000282876">
    <property type="component" value="Unassembled WGS sequence"/>
</dbReference>
<gene>
    <name evidence="2" type="ORF">TUBRATIS_12420</name>
</gene>
<dbReference type="GO" id="GO:0006376">
    <property type="term" value="P:mRNA splice site recognition"/>
    <property type="evidence" value="ECO:0007669"/>
    <property type="project" value="InterPro"/>
</dbReference>
<evidence type="ECO:0000313" key="3">
    <source>
        <dbReference type="Proteomes" id="UP000282876"/>
    </source>
</evidence>
<comment type="similarity">
    <text evidence="1">Belongs to the Luc7 family.</text>
</comment>
<name>A0A437AM34_9MICR</name>
<protein>
    <submittedName>
        <fullName evidence="2">Luc7 3</fullName>
    </submittedName>
</protein>
<dbReference type="Pfam" id="PF03194">
    <property type="entry name" value="LUC7"/>
    <property type="match status" value="1"/>
</dbReference>
<dbReference type="VEuPathDB" id="MicrosporidiaDB:TUBRATIS_12420"/>
<evidence type="ECO:0000313" key="2">
    <source>
        <dbReference type="EMBL" id="RVD92261.1"/>
    </source>
</evidence>
<evidence type="ECO:0000256" key="1">
    <source>
        <dbReference type="ARBA" id="ARBA00005655"/>
    </source>
</evidence>
<sequence>MKKARILLDELLGPNRNLINKQKYCKNKHSSVCKYMLASFCPYTLLQSIKFTSLQCKFTNHDKGFIKLYEESGKPFLKEFESDLLRELKCFYSDFKNKLKIKNLIYELKMKEKLKEINKIIKENKLENEVFLVMHKFTEYKKLENELYLQNDTFVCVCGKEMSKDLIEEYYYKHKNGKYHKGMVYFLDKFNELLMKCEFN</sequence>
<dbReference type="STRING" id="291195.A0A437AM34"/>
<dbReference type="PANTHER" id="PTHR12375">
    <property type="entry name" value="RNA-BINDING PROTEIN LUC7-RELATED"/>
    <property type="match status" value="1"/>
</dbReference>
<reference evidence="2 3" key="1">
    <citation type="submission" date="2018-10" db="EMBL/GenBank/DDBJ databases">
        <title>Draft genome sequence of the microsporidian Tubulinosema ratisbonensis.</title>
        <authorList>
            <person name="Polonais V."/>
            <person name="Peyretaillade E."/>
            <person name="Niehus S."/>
            <person name="Wawrzyniak I."/>
            <person name="Franchet A."/>
            <person name="Gaspin C."/>
            <person name="Reichstadt M."/>
            <person name="Belser C."/>
            <person name="Labadie K."/>
            <person name="Delbac F."/>
            <person name="Ferrandon D."/>
        </authorList>
    </citation>
    <scope>NUCLEOTIDE SEQUENCE [LARGE SCALE GENOMIC DNA]</scope>
    <source>
        <strain evidence="2 3">Franzen</strain>
    </source>
</reference>
<keyword evidence="3" id="KW-1185">Reference proteome</keyword>
<dbReference type="GO" id="GO:0005685">
    <property type="term" value="C:U1 snRNP"/>
    <property type="evidence" value="ECO:0007669"/>
    <property type="project" value="InterPro"/>
</dbReference>
<dbReference type="GO" id="GO:0003729">
    <property type="term" value="F:mRNA binding"/>
    <property type="evidence" value="ECO:0007669"/>
    <property type="project" value="InterPro"/>
</dbReference>